<feature type="transmembrane region" description="Helical" evidence="7">
    <location>
        <begin position="145"/>
        <end position="167"/>
    </location>
</feature>
<evidence type="ECO:0000313" key="11">
    <source>
        <dbReference type="Proteomes" id="UP000189462"/>
    </source>
</evidence>
<dbReference type="InterPro" id="IPR007182">
    <property type="entry name" value="MnhB"/>
</dbReference>
<comment type="similarity">
    <text evidence="2">Belongs to the CPA3 antiporters (TC 2.A.63) subunit B family.</text>
</comment>
<evidence type="ECO:0000259" key="8">
    <source>
        <dbReference type="Pfam" id="PF04039"/>
    </source>
</evidence>
<evidence type="ECO:0000256" key="1">
    <source>
        <dbReference type="ARBA" id="ARBA00004651"/>
    </source>
</evidence>
<dbReference type="Pfam" id="PF04039">
    <property type="entry name" value="MnhB"/>
    <property type="match status" value="1"/>
</dbReference>
<evidence type="ECO:0000256" key="6">
    <source>
        <dbReference type="ARBA" id="ARBA00023136"/>
    </source>
</evidence>
<dbReference type="PANTHER" id="PTHR33932">
    <property type="entry name" value="NA(+)/H(+) ANTIPORTER SUBUNIT B"/>
    <property type="match status" value="1"/>
</dbReference>
<comment type="caution">
    <text evidence="10">The sequence shown here is derived from an EMBL/GenBank/DDBJ whole genome shotgun (WGS) entry which is preliminary data.</text>
</comment>
<dbReference type="InterPro" id="IPR050622">
    <property type="entry name" value="CPA3_antiporter_subunitB"/>
</dbReference>
<feature type="domain" description="MrpA C-terminal/MbhD" evidence="9">
    <location>
        <begin position="14"/>
        <end position="80"/>
    </location>
</feature>
<keyword evidence="3" id="KW-1003">Cell membrane</keyword>
<evidence type="ECO:0000259" key="9">
    <source>
        <dbReference type="Pfam" id="PF13244"/>
    </source>
</evidence>
<dbReference type="RefSeq" id="WP_077279849.1">
    <property type="nucleotide sequence ID" value="NZ_MVBK01000098.1"/>
</dbReference>
<feature type="transmembrane region" description="Helical" evidence="7">
    <location>
        <begin position="187"/>
        <end position="205"/>
    </location>
</feature>
<comment type="subcellular location">
    <subcellularLocation>
        <location evidence="1">Cell membrane</location>
        <topology evidence="1">Multi-pass membrane protein</topology>
    </subcellularLocation>
</comment>
<reference evidence="10 11" key="1">
    <citation type="submission" date="2017-02" db="EMBL/GenBank/DDBJ databases">
        <title>Genomic diversity within the haloalkaliphilic genus Thioalkalivibrio.</title>
        <authorList>
            <person name="Ahn A.-C."/>
            <person name="Meier-Kolthoff J."/>
            <person name="Overmars L."/>
            <person name="Richter M."/>
            <person name="Woyke T."/>
            <person name="Sorokin D.Y."/>
            <person name="Muyzer G."/>
        </authorList>
    </citation>
    <scope>NUCLEOTIDE SEQUENCE [LARGE SCALE GENOMIC DNA]</scope>
    <source>
        <strain evidence="10 11">ALJD</strain>
    </source>
</reference>
<feature type="transmembrane region" description="Helical" evidence="7">
    <location>
        <begin position="32"/>
        <end position="50"/>
    </location>
</feature>
<keyword evidence="5 7" id="KW-1133">Transmembrane helix</keyword>
<sequence length="316" mass="33725">MDALVPLFDALLGALLLWLAWQSIFAADLFRAVVSFMIFGLLMALAWVRLEAPDIALAEAAIGAGVTGALLLSALGRLPRERYAEAAQHILSHSYWLLFWAPVVLLAWFLWSLEAAPPSPPGLGEMVAIHQPAAGVDNPVTAVLLAFRALDTLLEIGVLLLGSLAIWSLGPSPWSTGPAMPSPALPAMARALFPAFVLVSVYLLWRGSHAPGGAFPAGAVMGAGGVLMLLAGARPWLTGGEQGPWRWLLTLGLGTMLVVASVTQFAGYVFFQYPSDWSGRLITLLELAAGLSIALLLFALYLGGQPPVRWRDRGWQ</sequence>
<dbReference type="EMBL" id="MVBK01000098">
    <property type="protein sequence ID" value="OOG22709.1"/>
    <property type="molecule type" value="Genomic_DNA"/>
</dbReference>
<dbReference type="STRING" id="108003.B1C78_14350"/>
<protein>
    <submittedName>
        <fullName evidence="10">Sodium:proton antiporter</fullName>
    </submittedName>
</protein>
<feature type="transmembrane region" description="Helical" evidence="7">
    <location>
        <begin position="277"/>
        <end position="303"/>
    </location>
</feature>
<dbReference type="OrthoDB" id="2085045at2"/>
<feature type="transmembrane region" description="Helical" evidence="7">
    <location>
        <begin position="6"/>
        <end position="25"/>
    </location>
</feature>
<feature type="transmembrane region" description="Helical" evidence="7">
    <location>
        <begin position="56"/>
        <end position="75"/>
    </location>
</feature>
<dbReference type="InterPro" id="IPR025383">
    <property type="entry name" value="MrpA_C/MbhD"/>
</dbReference>
<evidence type="ECO:0000256" key="5">
    <source>
        <dbReference type="ARBA" id="ARBA00022989"/>
    </source>
</evidence>
<feature type="transmembrane region" description="Helical" evidence="7">
    <location>
        <begin position="249"/>
        <end position="271"/>
    </location>
</feature>
<proteinExistence type="inferred from homology"/>
<keyword evidence="4 7" id="KW-0812">Transmembrane</keyword>
<dbReference type="Pfam" id="PF13244">
    <property type="entry name" value="MbhD"/>
    <property type="match status" value="1"/>
</dbReference>
<organism evidence="10 11">
    <name type="scientific">Thioalkalivibrio denitrificans</name>
    <dbReference type="NCBI Taxonomy" id="108003"/>
    <lineage>
        <taxon>Bacteria</taxon>
        <taxon>Pseudomonadati</taxon>
        <taxon>Pseudomonadota</taxon>
        <taxon>Gammaproteobacteria</taxon>
        <taxon>Chromatiales</taxon>
        <taxon>Ectothiorhodospiraceae</taxon>
        <taxon>Thioalkalivibrio</taxon>
    </lineage>
</organism>
<dbReference type="PANTHER" id="PTHR33932:SF4">
    <property type="entry name" value="NA(+)_H(+) ANTIPORTER SUBUNIT B"/>
    <property type="match status" value="1"/>
</dbReference>
<evidence type="ECO:0000256" key="7">
    <source>
        <dbReference type="SAM" id="Phobius"/>
    </source>
</evidence>
<feature type="transmembrane region" description="Helical" evidence="7">
    <location>
        <begin position="95"/>
        <end position="113"/>
    </location>
</feature>
<evidence type="ECO:0000256" key="4">
    <source>
        <dbReference type="ARBA" id="ARBA00022692"/>
    </source>
</evidence>
<dbReference type="GO" id="GO:0005886">
    <property type="term" value="C:plasma membrane"/>
    <property type="evidence" value="ECO:0007669"/>
    <property type="project" value="UniProtKB-SubCell"/>
</dbReference>
<keyword evidence="11" id="KW-1185">Reference proteome</keyword>
<evidence type="ECO:0000256" key="3">
    <source>
        <dbReference type="ARBA" id="ARBA00022475"/>
    </source>
</evidence>
<evidence type="ECO:0000256" key="2">
    <source>
        <dbReference type="ARBA" id="ARBA00009425"/>
    </source>
</evidence>
<keyword evidence="6 7" id="KW-0472">Membrane</keyword>
<name>A0A1V3NC76_9GAMM</name>
<evidence type="ECO:0000313" key="10">
    <source>
        <dbReference type="EMBL" id="OOG22709.1"/>
    </source>
</evidence>
<dbReference type="AlphaFoldDB" id="A0A1V3NC76"/>
<feature type="transmembrane region" description="Helical" evidence="7">
    <location>
        <begin position="217"/>
        <end position="237"/>
    </location>
</feature>
<dbReference type="Proteomes" id="UP000189462">
    <property type="component" value="Unassembled WGS sequence"/>
</dbReference>
<feature type="domain" description="Na+/H+ antiporter MnhB subunit-related protein" evidence="8">
    <location>
        <begin position="187"/>
        <end position="277"/>
    </location>
</feature>
<gene>
    <name evidence="10" type="ORF">B1C78_14350</name>
</gene>
<accession>A0A1V3NC76</accession>